<feature type="transmembrane region" description="Helical" evidence="1">
    <location>
        <begin position="6"/>
        <end position="26"/>
    </location>
</feature>
<accession>A0AAW0WD37</accession>
<keyword evidence="1" id="KW-0812">Transmembrane</keyword>
<dbReference type="AlphaFoldDB" id="A0AAW0WD37"/>
<evidence type="ECO:0000313" key="3">
    <source>
        <dbReference type="Proteomes" id="UP001445076"/>
    </source>
</evidence>
<dbReference type="PANTHER" id="PTHR35022">
    <property type="entry name" value="G_PROTEIN_RECEP_F1_2 DOMAIN-CONTAINING PROTEIN"/>
    <property type="match status" value="1"/>
</dbReference>
<keyword evidence="3" id="KW-1185">Reference proteome</keyword>
<evidence type="ECO:0000256" key="1">
    <source>
        <dbReference type="SAM" id="Phobius"/>
    </source>
</evidence>
<keyword evidence="1" id="KW-0472">Membrane</keyword>
<protein>
    <recommendedName>
        <fullName evidence="4">Chloride channel CLIC-like protein 1</fullName>
    </recommendedName>
</protein>
<comment type="caution">
    <text evidence="2">The sequence shown here is derived from an EMBL/GenBank/DDBJ whole genome shotgun (WGS) entry which is preliminary data.</text>
</comment>
<evidence type="ECO:0000313" key="2">
    <source>
        <dbReference type="EMBL" id="KAK8725176.1"/>
    </source>
</evidence>
<keyword evidence="1" id="KW-1133">Transmembrane helix</keyword>
<organism evidence="2 3">
    <name type="scientific">Cherax quadricarinatus</name>
    <name type="common">Australian red claw crayfish</name>
    <dbReference type="NCBI Taxonomy" id="27406"/>
    <lineage>
        <taxon>Eukaryota</taxon>
        <taxon>Metazoa</taxon>
        <taxon>Ecdysozoa</taxon>
        <taxon>Arthropoda</taxon>
        <taxon>Crustacea</taxon>
        <taxon>Multicrustacea</taxon>
        <taxon>Malacostraca</taxon>
        <taxon>Eumalacostraca</taxon>
        <taxon>Eucarida</taxon>
        <taxon>Decapoda</taxon>
        <taxon>Pleocyemata</taxon>
        <taxon>Astacidea</taxon>
        <taxon>Parastacoidea</taxon>
        <taxon>Parastacidae</taxon>
        <taxon>Cherax</taxon>
    </lineage>
</organism>
<sequence>LVNGLVQMARYTIPLAIFFYAVLLFVNENIRYRKWELINAIKSRHRHELSQGLHINIRSFVDAQTDSTQAVWTNIPLVNTILTLVQNYIWNERLMAETSEIISCFSPWSVRGYLLTGVLSAVLVVAFTLPNIVSLIIWLHKSLKSCRRLIYCYGDCQVPSTNGDGENEVPSADADKYYEVPSADADEYYDVPSADADKYYEVPSADADEYYEVPSADADEYYEVPSADEYSEVPSADEYYEVPSADADEYYEIPSADADKYYEVPSADADEYYEVPSADADEYYKVPSVDADEYYEVPSADADKYYEVPSTDVGNFQEVSFDNFAETFQEDILALKHLLKSFQEDFEEFLSLCIKYNLLQASSSEPRDYIRSQFHFVQDTNIFIDKCTKFVKNPRGLPSKDNGRVKDVQYTRGGISYFLLFDV</sequence>
<feature type="non-terminal residue" evidence="2">
    <location>
        <position position="1"/>
    </location>
</feature>
<gene>
    <name evidence="2" type="ORF">OTU49_010736</name>
</gene>
<dbReference type="PANTHER" id="PTHR35022:SF28">
    <property type="entry name" value="PROTEIN KPLCE"/>
    <property type="match status" value="1"/>
</dbReference>
<proteinExistence type="predicted"/>
<dbReference type="Proteomes" id="UP001445076">
    <property type="component" value="Unassembled WGS sequence"/>
</dbReference>
<name>A0AAW0WD37_CHEQU</name>
<dbReference type="EMBL" id="JARKIK010000083">
    <property type="protein sequence ID" value="KAK8725176.1"/>
    <property type="molecule type" value="Genomic_DNA"/>
</dbReference>
<reference evidence="2 3" key="1">
    <citation type="journal article" date="2024" name="BMC Genomics">
        <title>Genome assembly of redclaw crayfish (Cherax quadricarinatus) provides insights into its immune adaptation and hypoxia tolerance.</title>
        <authorList>
            <person name="Liu Z."/>
            <person name="Zheng J."/>
            <person name="Li H."/>
            <person name="Fang K."/>
            <person name="Wang S."/>
            <person name="He J."/>
            <person name="Zhou D."/>
            <person name="Weng S."/>
            <person name="Chi M."/>
            <person name="Gu Z."/>
            <person name="He J."/>
            <person name="Li F."/>
            <person name="Wang M."/>
        </authorList>
    </citation>
    <scope>NUCLEOTIDE SEQUENCE [LARGE SCALE GENOMIC DNA]</scope>
    <source>
        <strain evidence="2">ZL_2023a</strain>
    </source>
</reference>
<evidence type="ECO:0008006" key="4">
    <source>
        <dbReference type="Google" id="ProtNLM"/>
    </source>
</evidence>
<feature type="transmembrane region" description="Helical" evidence="1">
    <location>
        <begin position="113"/>
        <end position="139"/>
    </location>
</feature>
<dbReference type="InterPro" id="IPR053348">
    <property type="entry name" value="KPLCE"/>
</dbReference>